<evidence type="ECO:0000313" key="1">
    <source>
        <dbReference type="EMBL" id="KAF2687020.1"/>
    </source>
</evidence>
<dbReference type="EMBL" id="MU005575">
    <property type="protein sequence ID" value="KAF2687020.1"/>
    <property type="molecule type" value="Genomic_DNA"/>
</dbReference>
<name>A0A6G1J9V9_9PLEO</name>
<keyword evidence="2" id="KW-1185">Reference proteome</keyword>
<sequence length="56" mass="5819">MGTQGGEVVITLLGTVVIRVVRGIAATTNVLMTNSTSRRRTVLAVSRSIGVLPAPK</sequence>
<evidence type="ECO:0000313" key="2">
    <source>
        <dbReference type="Proteomes" id="UP000799291"/>
    </source>
</evidence>
<organism evidence="1 2">
    <name type="scientific">Lentithecium fluviatile CBS 122367</name>
    <dbReference type="NCBI Taxonomy" id="1168545"/>
    <lineage>
        <taxon>Eukaryota</taxon>
        <taxon>Fungi</taxon>
        <taxon>Dikarya</taxon>
        <taxon>Ascomycota</taxon>
        <taxon>Pezizomycotina</taxon>
        <taxon>Dothideomycetes</taxon>
        <taxon>Pleosporomycetidae</taxon>
        <taxon>Pleosporales</taxon>
        <taxon>Massarineae</taxon>
        <taxon>Lentitheciaceae</taxon>
        <taxon>Lentithecium</taxon>
    </lineage>
</organism>
<protein>
    <submittedName>
        <fullName evidence="1">Uncharacterized protein</fullName>
    </submittedName>
</protein>
<dbReference type="Proteomes" id="UP000799291">
    <property type="component" value="Unassembled WGS sequence"/>
</dbReference>
<accession>A0A6G1J9V9</accession>
<dbReference type="AlphaFoldDB" id="A0A6G1J9V9"/>
<proteinExistence type="predicted"/>
<gene>
    <name evidence="1" type="ORF">K458DRAFT_415301</name>
</gene>
<reference evidence="1" key="1">
    <citation type="journal article" date="2020" name="Stud. Mycol.">
        <title>101 Dothideomycetes genomes: a test case for predicting lifestyles and emergence of pathogens.</title>
        <authorList>
            <person name="Haridas S."/>
            <person name="Albert R."/>
            <person name="Binder M."/>
            <person name="Bloem J."/>
            <person name="Labutti K."/>
            <person name="Salamov A."/>
            <person name="Andreopoulos B."/>
            <person name="Baker S."/>
            <person name="Barry K."/>
            <person name="Bills G."/>
            <person name="Bluhm B."/>
            <person name="Cannon C."/>
            <person name="Castanera R."/>
            <person name="Culley D."/>
            <person name="Daum C."/>
            <person name="Ezra D."/>
            <person name="Gonzalez J."/>
            <person name="Henrissat B."/>
            <person name="Kuo A."/>
            <person name="Liang C."/>
            <person name="Lipzen A."/>
            <person name="Lutzoni F."/>
            <person name="Magnuson J."/>
            <person name="Mondo S."/>
            <person name="Nolan M."/>
            <person name="Ohm R."/>
            <person name="Pangilinan J."/>
            <person name="Park H.-J."/>
            <person name="Ramirez L."/>
            <person name="Alfaro M."/>
            <person name="Sun H."/>
            <person name="Tritt A."/>
            <person name="Yoshinaga Y."/>
            <person name="Zwiers L.-H."/>
            <person name="Turgeon B."/>
            <person name="Goodwin S."/>
            <person name="Spatafora J."/>
            <person name="Crous P."/>
            <person name="Grigoriev I."/>
        </authorList>
    </citation>
    <scope>NUCLEOTIDE SEQUENCE</scope>
    <source>
        <strain evidence="1">CBS 122367</strain>
    </source>
</reference>